<protein>
    <submittedName>
        <fullName evidence="1">Uncharacterized conserved protein</fullName>
    </submittedName>
</protein>
<dbReference type="Gene3D" id="1.10.10.10">
    <property type="entry name" value="Winged helix-like DNA-binding domain superfamily/Winged helix DNA-binding domain"/>
    <property type="match status" value="1"/>
</dbReference>
<dbReference type="AlphaFoldDB" id="D4N756"/>
<dbReference type="EMBL" id="GU059108">
    <property type="protein sequence ID" value="ACY24542.1"/>
    <property type="molecule type" value="Genomic_DNA"/>
</dbReference>
<organism evidence="1">
    <name type="scientific">uncultured crenarchaeote 76h13</name>
    <dbReference type="NCBI Taxonomy" id="684059"/>
    <lineage>
        <taxon>Archaea</taxon>
        <taxon>Thermoproteota</taxon>
        <taxon>environmental samples</taxon>
    </lineage>
</organism>
<evidence type="ECO:0000313" key="1">
    <source>
        <dbReference type="EMBL" id="ACY24542.1"/>
    </source>
</evidence>
<gene>
    <name evidence="1" type="ORF">76h13orf08</name>
</gene>
<reference evidence="1" key="1">
    <citation type="journal article" date="2010" name="Environ. Microbiol.">
        <title>Homologues of nitrite reductases in ammonia-oxidizing archaea: diversity and genomic context.</title>
        <authorList>
            <person name="Bartossek R."/>
            <person name="Nicol G.W."/>
            <person name="Lanzen A."/>
            <person name="Klenk H.P."/>
            <person name="Schleper C."/>
        </authorList>
    </citation>
    <scope>NUCLEOTIDE SEQUENCE</scope>
</reference>
<proteinExistence type="predicted"/>
<accession>D4N756</accession>
<sequence>MESVSKQDVIVIILKTAYKKRDYEQIYSKLQAHLTVSQFMKFIFELMKYDLLKLTIGQNSYVITPKGIQYLQIYDELTGQMQSGPARNSLIFEYCNQVFKLASFFKKRNKILENI</sequence>
<name>D4N756_9CREN</name>
<dbReference type="InterPro" id="IPR036388">
    <property type="entry name" value="WH-like_DNA-bd_sf"/>
</dbReference>